<evidence type="ECO:0000313" key="2">
    <source>
        <dbReference type="EMBL" id="RZC50075.1"/>
    </source>
</evidence>
<dbReference type="AlphaFoldDB" id="A0A4Y7IRL4"/>
<accession>A0A4Y7IRL4</accession>
<dbReference type="PANTHER" id="PTHR40891:SF1">
    <property type="entry name" value="DUF295 DOMAIN-CONTAINING PROTEIN"/>
    <property type="match status" value="1"/>
</dbReference>
<feature type="domain" description="KIB1-4 beta-propeller" evidence="1">
    <location>
        <begin position="59"/>
        <end position="368"/>
    </location>
</feature>
<name>A0A4Y7IRL4_PAPSO</name>
<dbReference type="Proteomes" id="UP000316621">
    <property type="component" value="Chromosome 2"/>
</dbReference>
<reference evidence="2 3" key="1">
    <citation type="journal article" date="2018" name="Science">
        <title>The opium poppy genome and morphinan production.</title>
        <authorList>
            <person name="Guo L."/>
            <person name="Winzer T."/>
            <person name="Yang X."/>
            <person name="Li Y."/>
            <person name="Ning Z."/>
            <person name="He Z."/>
            <person name="Teodor R."/>
            <person name="Lu Y."/>
            <person name="Bowser T.A."/>
            <person name="Graham I.A."/>
            <person name="Ye K."/>
        </authorList>
    </citation>
    <scope>NUCLEOTIDE SEQUENCE [LARGE SCALE GENOMIC DNA]</scope>
    <source>
        <strain evidence="3">cv. HN1</strain>
        <tissue evidence="2">Leaves</tissue>
    </source>
</reference>
<evidence type="ECO:0000313" key="3">
    <source>
        <dbReference type="Proteomes" id="UP000316621"/>
    </source>
</evidence>
<evidence type="ECO:0000259" key="1">
    <source>
        <dbReference type="Pfam" id="PF03478"/>
    </source>
</evidence>
<dbReference type="InterPro" id="IPR005174">
    <property type="entry name" value="KIB1-4_b-propeller"/>
</dbReference>
<dbReference type="PANTHER" id="PTHR40891">
    <property type="entry name" value="DUF295 DOMAIN-CONTAINING PROTEIN"/>
    <property type="match status" value="1"/>
</dbReference>
<protein>
    <recommendedName>
        <fullName evidence="1">KIB1-4 beta-propeller domain-containing protein</fullName>
    </recommendedName>
</protein>
<dbReference type="Pfam" id="PF03478">
    <property type="entry name" value="Beta-prop_KIB1-4"/>
    <property type="match status" value="1"/>
</dbReference>
<dbReference type="Gramene" id="RZC50075">
    <property type="protein sequence ID" value="RZC50075"/>
    <property type="gene ID" value="C5167_018499"/>
</dbReference>
<gene>
    <name evidence="2" type="ORF">C5167_018499</name>
</gene>
<sequence length="425" mass="49017">MDNQFVSGSAPAKASYERSEIQRPPIPMAAPWLVFPHGEGREFQSFYNPCEPNNRNCIKSIPEMQGRACYHKPSHQGWLTVIGNVEDNTDQYSVANSNLDDYFLWNPASLETIQLPNLNRQSLFTKHKPEDYFLFDLVLSSPPPSTTCGPDNLDCVVYLLFKHVNHFDILEDMHILAFCRPRDTEWRTKILSVNDPTDDYNPLSVKSLLFFGGKLYAFCKNSLEDGWVIQIDIHKKIWHQVVNNKPRLEDQFIKIIKLEHADFTWIGGGEEHSRYIEHWVESGNEIFKVHLNCSPRGFRKVSSTHIFKLDFSSMTWVLLKSLGEHVLFLSSNMDILDSRKCYSTSTACCSAADMGLERGCLFYTLPEDQTLYAFEVEENATTVIMPCLKLPAPWFMPTWIMMPSTENRHVLINFSNYGKSFWQGR</sequence>
<proteinExistence type="predicted"/>
<dbReference type="EMBL" id="CM010716">
    <property type="protein sequence ID" value="RZC50075.1"/>
    <property type="molecule type" value="Genomic_DNA"/>
</dbReference>
<organism evidence="2 3">
    <name type="scientific">Papaver somniferum</name>
    <name type="common">Opium poppy</name>
    <dbReference type="NCBI Taxonomy" id="3469"/>
    <lineage>
        <taxon>Eukaryota</taxon>
        <taxon>Viridiplantae</taxon>
        <taxon>Streptophyta</taxon>
        <taxon>Embryophyta</taxon>
        <taxon>Tracheophyta</taxon>
        <taxon>Spermatophyta</taxon>
        <taxon>Magnoliopsida</taxon>
        <taxon>Ranunculales</taxon>
        <taxon>Papaveraceae</taxon>
        <taxon>Papaveroideae</taxon>
        <taxon>Papaver</taxon>
    </lineage>
</organism>
<keyword evidence="3" id="KW-1185">Reference proteome</keyword>